<keyword evidence="8 15" id="KW-0489">Methyltransferase</keyword>
<evidence type="ECO:0000256" key="16">
    <source>
        <dbReference type="PIRSR" id="PIRSR000386-1"/>
    </source>
</evidence>
<comment type="function">
    <text evidence="1 15 17">Specifically methylates guanosine-37 in various tRNAs.</text>
</comment>
<evidence type="ECO:0000256" key="13">
    <source>
        <dbReference type="ARBA" id="ARBA00033392"/>
    </source>
</evidence>
<dbReference type="PANTHER" id="PTHR46417:SF1">
    <property type="entry name" value="TRNA (GUANINE-N(1)-)-METHYLTRANSFERASE"/>
    <property type="match status" value="1"/>
</dbReference>
<keyword evidence="7 15" id="KW-0963">Cytoplasm</keyword>
<dbReference type="EMBL" id="LR214939">
    <property type="protein sequence ID" value="VEU56222.1"/>
    <property type="molecule type" value="Genomic_DNA"/>
</dbReference>
<dbReference type="GO" id="GO:0002939">
    <property type="term" value="P:tRNA N1-guanine methylation"/>
    <property type="evidence" value="ECO:0007669"/>
    <property type="project" value="TreeGrafter"/>
</dbReference>
<dbReference type="NCBIfam" id="TIGR00088">
    <property type="entry name" value="trmD"/>
    <property type="match status" value="1"/>
</dbReference>
<dbReference type="SUPFAM" id="SSF75217">
    <property type="entry name" value="alpha/beta knot"/>
    <property type="match status" value="1"/>
</dbReference>
<evidence type="ECO:0000256" key="11">
    <source>
        <dbReference type="ARBA" id="ARBA00022694"/>
    </source>
</evidence>
<comment type="similarity">
    <text evidence="3 15 17">Belongs to the RNA methyltransferase TrmD family.</text>
</comment>
<dbReference type="EC" id="2.1.1.228" evidence="5 15"/>
<gene>
    <name evidence="19" type="primary">trmD_2</name>
    <name evidence="15" type="synonym">trmD</name>
    <name evidence="19" type="ORF">NCTC10113_01123</name>
</gene>
<comment type="subcellular location">
    <subcellularLocation>
        <location evidence="2 15 17">Cytoplasm</location>
    </subcellularLocation>
</comment>
<protein>
    <recommendedName>
        <fullName evidence="6 15">tRNA (guanine-N(1)-)-methyltransferase</fullName>
        <ecNumber evidence="5 15">2.1.1.228</ecNumber>
    </recommendedName>
    <alternativeName>
        <fullName evidence="12 15">M1G-methyltransferase</fullName>
    </alternativeName>
    <alternativeName>
        <fullName evidence="13 15">tRNA [GM37] methyltransferase</fullName>
    </alternativeName>
</protein>
<dbReference type="GO" id="GO:0052906">
    <property type="term" value="F:tRNA (guanine(37)-N1)-methyltransferase activity"/>
    <property type="evidence" value="ECO:0007669"/>
    <property type="project" value="UniProtKB-UniRule"/>
</dbReference>
<dbReference type="FunFam" id="3.40.1280.10:FF:000001">
    <property type="entry name" value="tRNA (guanine-N(1)-)-methyltransferase"/>
    <property type="match status" value="1"/>
</dbReference>
<feature type="domain" description="tRNA methyltransferase TRMD/TRM10-type" evidence="18">
    <location>
        <begin position="1"/>
        <end position="218"/>
    </location>
</feature>
<evidence type="ECO:0000256" key="9">
    <source>
        <dbReference type="ARBA" id="ARBA00022679"/>
    </source>
</evidence>
<evidence type="ECO:0000256" key="7">
    <source>
        <dbReference type="ARBA" id="ARBA00022490"/>
    </source>
</evidence>
<evidence type="ECO:0000256" key="1">
    <source>
        <dbReference type="ARBA" id="ARBA00002634"/>
    </source>
</evidence>
<evidence type="ECO:0000256" key="2">
    <source>
        <dbReference type="ARBA" id="ARBA00004496"/>
    </source>
</evidence>
<feature type="binding site" evidence="15 16">
    <location>
        <begin position="127"/>
        <end position="132"/>
    </location>
    <ligand>
        <name>S-adenosyl-L-methionine</name>
        <dbReference type="ChEBI" id="CHEBI:59789"/>
    </ligand>
</feature>
<evidence type="ECO:0000259" key="18">
    <source>
        <dbReference type="Pfam" id="PF01746"/>
    </source>
</evidence>
<comment type="catalytic activity">
    <reaction evidence="14 15 17">
        <text>guanosine(37) in tRNA + S-adenosyl-L-methionine = N(1)-methylguanosine(37) in tRNA + S-adenosyl-L-homocysteine + H(+)</text>
        <dbReference type="Rhea" id="RHEA:36899"/>
        <dbReference type="Rhea" id="RHEA-COMP:10145"/>
        <dbReference type="Rhea" id="RHEA-COMP:10147"/>
        <dbReference type="ChEBI" id="CHEBI:15378"/>
        <dbReference type="ChEBI" id="CHEBI:57856"/>
        <dbReference type="ChEBI" id="CHEBI:59789"/>
        <dbReference type="ChEBI" id="CHEBI:73542"/>
        <dbReference type="ChEBI" id="CHEBI:74269"/>
        <dbReference type="EC" id="2.1.1.228"/>
    </reaction>
</comment>
<evidence type="ECO:0000256" key="6">
    <source>
        <dbReference type="ARBA" id="ARBA00014679"/>
    </source>
</evidence>
<name>A0A448ZY86_METSV</name>
<reference evidence="19" key="1">
    <citation type="submission" date="2019-01" db="EMBL/GenBank/DDBJ databases">
        <authorList>
            <consortium name="Pathogen Informatics"/>
        </authorList>
    </citation>
    <scope>NUCLEOTIDE SEQUENCE [LARGE SCALE GENOMIC DNA]</scope>
    <source>
        <strain evidence="19">NCTC10113</strain>
    </source>
</reference>
<evidence type="ECO:0000256" key="4">
    <source>
        <dbReference type="ARBA" id="ARBA00011738"/>
    </source>
</evidence>
<organism evidence="19">
    <name type="scientific">Metamycoplasma salivarium</name>
    <name type="common">Mycoplasma salivarium</name>
    <dbReference type="NCBI Taxonomy" id="2124"/>
    <lineage>
        <taxon>Bacteria</taxon>
        <taxon>Bacillati</taxon>
        <taxon>Mycoplasmatota</taxon>
        <taxon>Mycoplasmoidales</taxon>
        <taxon>Metamycoplasmataceae</taxon>
        <taxon>Metamycoplasma</taxon>
    </lineage>
</organism>
<dbReference type="InterPro" id="IPR029026">
    <property type="entry name" value="tRNA_m1G_MTases_N"/>
</dbReference>
<dbReference type="Pfam" id="PF01746">
    <property type="entry name" value="tRNA_m1G_MT"/>
    <property type="match status" value="1"/>
</dbReference>
<evidence type="ECO:0000313" key="19">
    <source>
        <dbReference type="EMBL" id="VEU56222.1"/>
    </source>
</evidence>
<keyword evidence="11 15" id="KW-0819">tRNA processing</keyword>
<accession>A0A448ZY86</accession>
<proteinExistence type="inferred from homology"/>
<evidence type="ECO:0000256" key="3">
    <source>
        <dbReference type="ARBA" id="ARBA00007630"/>
    </source>
</evidence>
<dbReference type="InterPro" id="IPR023148">
    <property type="entry name" value="tRNA_m1G_MeTrfase_C_sf"/>
</dbReference>
<comment type="subunit">
    <text evidence="4 15 17">Homodimer.</text>
</comment>
<dbReference type="Gene3D" id="1.10.1270.20">
    <property type="entry name" value="tRNA(m1g37)methyltransferase, domain 2"/>
    <property type="match status" value="1"/>
</dbReference>
<dbReference type="PIRSF" id="PIRSF000386">
    <property type="entry name" value="tRNA_mtase"/>
    <property type="match status" value="1"/>
</dbReference>
<dbReference type="NCBIfam" id="NF000648">
    <property type="entry name" value="PRK00026.1"/>
    <property type="match status" value="1"/>
</dbReference>
<dbReference type="RefSeq" id="WP_024544187.1">
    <property type="nucleotide sequence ID" value="NZ_BPLV01000001.1"/>
</dbReference>
<dbReference type="InterPro" id="IPR002649">
    <property type="entry name" value="tRNA_m1G_MeTrfase_TrmD"/>
</dbReference>
<feature type="binding site" evidence="15 16">
    <location>
        <position position="108"/>
    </location>
    <ligand>
        <name>S-adenosyl-L-methionine</name>
        <dbReference type="ChEBI" id="CHEBI:59789"/>
    </ligand>
</feature>
<sequence>MKINILSLFPEIIEAFKSYSVIAKALQLGHIEINVINFREFSKRKHHEVDDTIYGGGDGMLLQVEPIHLALQTIKQGKKYLISPQGQTFSQQKAHEMSKEAEITLVCGHYEGFDERVLNFVDEELSIGDYILTGGEIPAMVITEAIARLCPGVIKKTSHENESFEKEGLLECPQYTKPADYLGYKVPEILLSGNHKEIEEWRNEQAYLKTNKNRKDIILKLKRSKNEK</sequence>
<geneLocation type="plasmid" evidence="19">
    <name>2</name>
</geneLocation>
<dbReference type="InterPro" id="IPR029028">
    <property type="entry name" value="Alpha/beta_knot_MTases"/>
</dbReference>
<keyword evidence="19" id="KW-0614">Plasmid</keyword>
<dbReference type="AlphaFoldDB" id="A0A448ZY86"/>
<dbReference type="Gene3D" id="3.40.1280.10">
    <property type="match status" value="1"/>
</dbReference>
<evidence type="ECO:0000256" key="5">
    <source>
        <dbReference type="ARBA" id="ARBA00012807"/>
    </source>
</evidence>
<evidence type="ECO:0000256" key="10">
    <source>
        <dbReference type="ARBA" id="ARBA00022691"/>
    </source>
</evidence>
<evidence type="ECO:0000256" key="17">
    <source>
        <dbReference type="RuleBase" id="RU003464"/>
    </source>
</evidence>
<dbReference type="PANTHER" id="PTHR46417">
    <property type="entry name" value="TRNA (GUANINE-N(1)-)-METHYLTRANSFERASE"/>
    <property type="match status" value="1"/>
</dbReference>
<dbReference type="CDD" id="cd18080">
    <property type="entry name" value="TrmD-like"/>
    <property type="match status" value="1"/>
</dbReference>
<evidence type="ECO:0000256" key="8">
    <source>
        <dbReference type="ARBA" id="ARBA00022603"/>
    </source>
</evidence>
<dbReference type="GO" id="GO:0005829">
    <property type="term" value="C:cytosol"/>
    <property type="evidence" value="ECO:0007669"/>
    <property type="project" value="TreeGrafter"/>
</dbReference>
<keyword evidence="9 15" id="KW-0808">Transferase</keyword>
<keyword evidence="10 15" id="KW-0949">S-adenosyl-L-methionine</keyword>
<dbReference type="HAMAP" id="MF_00605">
    <property type="entry name" value="TrmD"/>
    <property type="match status" value="1"/>
</dbReference>
<evidence type="ECO:0000256" key="15">
    <source>
        <dbReference type="HAMAP-Rule" id="MF_00605"/>
    </source>
</evidence>
<dbReference type="InterPro" id="IPR016009">
    <property type="entry name" value="tRNA_MeTrfase_TRMD/TRM10"/>
</dbReference>
<evidence type="ECO:0000256" key="12">
    <source>
        <dbReference type="ARBA" id="ARBA00029736"/>
    </source>
</evidence>
<evidence type="ECO:0000256" key="14">
    <source>
        <dbReference type="ARBA" id="ARBA00047783"/>
    </source>
</evidence>